<evidence type="ECO:0000256" key="8">
    <source>
        <dbReference type="ARBA" id="ARBA00022967"/>
    </source>
</evidence>
<evidence type="ECO:0000259" key="15">
    <source>
        <dbReference type="Pfam" id="PF00006"/>
    </source>
</evidence>
<evidence type="ECO:0000259" key="17">
    <source>
        <dbReference type="Pfam" id="PF02874"/>
    </source>
</evidence>
<dbReference type="FunFam" id="2.40.30.20:FF:000001">
    <property type="entry name" value="ATP synthase subunit alpha"/>
    <property type="match status" value="1"/>
</dbReference>
<evidence type="ECO:0000256" key="3">
    <source>
        <dbReference type="ARBA" id="ARBA00008936"/>
    </source>
</evidence>
<keyword evidence="5 14" id="KW-0547">Nucleotide-binding</keyword>
<dbReference type="PIRSF" id="PIRSF039088">
    <property type="entry name" value="F_ATPase_subunit_alpha"/>
    <property type="match status" value="1"/>
</dbReference>
<dbReference type="GO" id="GO:0045259">
    <property type="term" value="C:proton-transporting ATP synthase complex"/>
    <property type="evidence" value="ECO:0007669"/>
    <property type="project" value="UniProtKB-KW"/>
</dbReference>
<dbReference type="InterPro" id="IPR038376">
    <property type="entry name" value="ATP_synth_asu_C_sf"/>
</dbReference>
<dbReference type="NCBIfam" id="TIGR00962">
    <property type="entry name" value="atpA"/>
    <property type="match status" value="1"/>
</dbReference>
<dbReference type="SUPFAM" id="SSF52540">
    <property type="entry name" value="P-loop containing nucleoside triphosphate hydrolases"/>
    <property type="match status" value="1"/>
</dbReference>
<keyword evidence="10 14" id="KW-0472">Membrane</keyword>
<keyword evidence="12 14" id="KW-0066">ATP synthesis</keyword>
<dbReference type="GO" id="GO:0005886">
    <property type="term" value="C:plasma membrane"/>
    <property type="evidence" value="ECO:0007669"/>
    <property type="project" value="UniProtKB-SubCell"/>
</dbReference>
<dbReference type="InterPro" id="IPR023366">
    <property type="entry name" value="ATP_synth_asu-like_sf"/>
</dbReference>
<dbReference type="CDD" id="cd01132">
    <property type="entry name" value="F1-ATPase_alpha_CD"/>
    <property type="match status" value="1"/>
</dbReference>
<dbReference type="FunFam" id="3.40.50.300:FF:002432">
    <property type="entry name" value="ATP synthase subunit alpha, mitochondrial"/>
    <property type="match status" value="1"/>
</dbReference>
<reference evidence="18" key="1">
    <citation type="submission" date="2020-02" db="EMBL/GenBank/DDBJ databases">
        <title>Delineation of the pyrene-degrading pathway in Roseobacter clade bacteria by genomic analysis.</title>
        <authorList>
            <person name="Zhou H."/>
            <person name="Wang H."/>
        </authorList>
    </citation>
    <scope>NUCLEOTIDE SEQUENCE</scope>
    <source>
        <strain evidence="18">PrR005</strain>
    </source>
</reference>
<feature type="domain" description="ATPase F1/V1/A1 complex alpha/beta subunit N-terminal" evidence="17">
    <location>
        <begin position="25"/>
        <end position="92"/>
    </location>
</feature>
<evidence type="ECO:0000256" key="2">
    <source>
        <dbReference type="ARBA" id="ARBA00004370"/>
    </source>
</evidence>
<dbReference type="InterPro" id="IPR004100">
    <property type="entry name" value="ATPase_F1/V1/A1_a/bsu_N"/>
</dbReference>
<comment type="similarity">
    <text evidence="3 14">Belongs to the ATPase alpha/beta chains family.</text>
</comment>
<dbReference type="GO" id="GO:0046933">
    <property type="term" value="F:proton-transporting ATP synthase activity, rotational mechanism"/>
    <property type="evidence" value="ECO:0007669"/>
    <property type="project" value="UniProtKB-UniRule"/>
</dbReference>
<evidence type="ECO:0000256" key="6">
    <source>
        <dbReference type="ARBA" id="ARBA00022781"/>
    </source>
</evidence>
<evidence type="ECO:0000256" key="11">
    <source>
        <dbReference type="ARBA" id="ARBA00023196"/>
    </source>
</evidence>
<sequence length="512" mass="55122">MGIQAAEISAILKDQIKNFGQEAEVAEIGRVLSVGDGIARVYGLDNVQAGEMVEFPGGIMGMALNLESDNVGVVIFGSDRDIKEGDTVKRTNSIVDVPQGDELLGRVVDGLGNPIDGKGPINAKQRGVADVKAPGIIPRKSVHEPMATGLKAVDSMIPIGRGQRELIIGDRQTGKTAIALDTILNQKSYNEAAGDDESKKLYCVYVAVGQKRSTVAQLVKKLEEADALKYSIVVAATASDPAPMQFLAPYAATAMAEYFRDNGRHALIIYDDLSKQAVAYRQMSLLLRRPPGREAYPGDVFYLHSRLLERSAKLNEDFGAGSLTALPVIETQGGDVSAFIPTNVISITDGQIFLETELFYQGIRPAVNTGLSVSRVGSSAQTNAMKTVAGPVKLSLAQYREMAAFAQFGSDLDAATQQLLNRGARLTELMKQPQYSPLTNAEIVCVIFAGTNGYLDKVALKDVGRWEAGLIAHMRGKRADILEWITKEDPKIKGDAENKLKAAIDEYAATFA</sequence>
<dbReference type="InterPro" id="IPR020003">
    <property type="entry name" value="ATPase_a/bsu_AS"/>
</dbReference>
<evidence type="ECO:0000256" key="4">
    <source>
        <dbReference type="ARBA" id="ARBA00022448"/>
    </source>
</evidence>
<evidence type="ECO:0000259" key="16">
    <source>
        <dbReference type="Pfam" id="PF00306"/>
    </source>
</evidence>
<evidence type="ECO:0000256" key="14">
    <source>
        <dbReference type="HAMAP-Rule" id="MF_01346"/>
    </source>
</evidence>
<dbReference type="InterPro" id="IPR036121">
    <property type="entry name" value="ATPase_F1/V1/A1_a/bsu_N_sf"/>
</dbReference>
<dbReference type="Pfam" id="PF00006">
    <property type="entry name" value="ATP-synt_ab"/>
    <property type="match status" value="1"/>
</dbReference>
<comment type="catalytic activity">
    <reaction evidence="14">
        <text>ATP + H2O + 4 H(+)(in) = ADP + phosphate + 5 H(+)(out)</text>
        <dbReference type="Rhea" id="RHEA:57720"/>
        <dbReference type="ChEBI" id="CHEBI:15377"/>
        <dbReference type="ChEBI" id="CHEBI:15378"/>
        <dbReference type="ChEBI" id="CHEBI:30616"/>
        <dbReference type="ChEBI" id="CHEBI:43474"/>
        <dbReference type="ChEBI" id="CHEBI:456216"/>
        <dbReference type="EC" id="7.1.2.2"/>
    </reaction>
</comment>
<keyword evidence="11 14" id="KW-0139">CF(1)</keyword>
<comment type="caution">
    <text evidence="18">The sequence shown here is derived from an EMBL/GenBank/DDBJ whole genome shotgun (WGS) entry which is preliminary data.</text>
</comment>
<accession>A0A6B2NZC7</accession>
<dbReference type="PROSITE" id="PS00152">
    <property type="entry name" value="ATPASE_ALPHA_BETA"/>
    <property type="match status" value="1"/>
</dbReference>
<dbReference type="SUPFAM" id="SSF50615">
    <property type="entry name" value="N-terminal domain of alpha and beta subunits of F1 ATP synthase"/>
    <property type="match status" value="1"/>
</dbReference>
<dbReference type="RefSeq" id="WP_164133030.1">
    <property type="nucleotide sequence ID" value="NZ_JAAGOX010000057.1"/>
</dbReference>
<keyword evidence="4 14" id="KW-0813">Transport</keyword>
<protein>
    <recommendedName>
        <fullName evidence="14">ATP synthase subunit alpha</fullName>
        <ecNumber evidence="14">7.1.2.2</ecNumber>
    </recommendedName>
    <alternativeName>
        <fullName evidence="14">ATP synthase F1 sector subunit alpha</fullName>
    </alternativeName>
    <alternativeName>
        <fullName evidence="14">F-ATPase subunit alpha</fullName>
    </alternativeName>
</protein>
<dbReference type="NCBIfam" id="NF009884">
    <property type="entry name" value="PRK13343.1"/>
    <property type="match status" value="1"/>
</dbReference>
<dbReference type="CDD" id="cd18113">
    <property type="entry name" value="ATP-synt_F1_alpha_C"/>
    <property type="match status" value="1"/>
</dbReference>
<dbReference type="InterPro" id="IPR027417">
    <property type="entry name" value="P-loop_NTPase"/>
</dbReference>
<dbReference type="InterPro" id="IPR005294">
    <property type="entry name" value="ATP_synth_F1_asu"/>
</dbReference>
<feature type="domain" description="ATP synthase alpha subunit C-terminal" evidence="16">
    <location>
        <begin position="381"/>
        <end position="506"/>
    </location>
</feature>
<evidence type="ECO:0000256" key="5">
    <source>
        <dbReference type="ARBA" id="ARBA00022741"/>
    </source>
</evidence>
<dbReference type="GO" id="GO:0005524">
    <property type="term" value="F:ATP binding"/>
    <property type="evidence" value="ECO:0007669"/>
    <property type="project" value="UniProtKB-UniRule"/>
</dbReference>
<dbReference type="InterPro" id="IPR033732">
    <property type="entry name" value="ATP_synth_F1_a_nt-bd_dom"/>
</dbReference>
<keyword evidence="6 14" id="KW-0375">Hydrogen ion transport</keyword>
<comment type="subcellular location">
    <subcellularLocation>
        <location evidence="14">Cell membrane</location>
        <topology evidence="14">Peripheral membrane protein</topology>
    </subcellularLocation>
    <subcellularLocation>
        <location evidence="2">Membrane</location>
    </subcellularLocation>
</comment>
<dbReference type="SUPFAM" id="SSF47917">
    <property type="entry name" value="C-terminal domain of alpha and beta subunits of F1 ATP synthase"/>
    <property type="match status" value="1"/>
</dbReference>
<evidence type="ECO:0000256" key="10">
    <source>
        <dbReference type="ARBA" id="ARBA00023136"/>
    </source>
</evidence>
<feature type="binding site" evidence="14">
    <location>
        <begin position="169"/>
        <end position="176"/>
    </location>
    <ligand>
        <name>ATP</name>
        <dbReference type="ChEBI" id="CHEBI:30616"/>
    </ligand>
</feature>
<dbReference type="EC" id="7.1.2.2" evidence="14"/>
<dbReference type="Gene3D" id="1.20.150.20">
    <property type="entry name" value="ATP synthase alpha/beta chain, C-terminal domain"/>
    <property type="match status" value="1"/>
</dbReference>
<dbReference type="EMBL" id="JAAGOX010000057">
    <property type="protein sequence ID" value="NDW48027.1"/>
    <property type="molecule type" value="Genomic_DNA"/>
</dbReference>
<evidence type="ECO:0000256" key="12">
    <source>
        <dbReference type="ARBA" id="ARBA00023310"/>
    </source>
</evidence>
<keyword evidence="8 14" id="KW-1278">Translocase</keyword>
<comment type="subunit">
    <text evidence="13">F-type ATPases have 2 components, CF(1) - the catalytic core - and CF(0) - the membrane proton channel. CF(1) has five subunits: alpha(3), beta(3), gamma(1), delta(1), epsilon(1). CF(0) has four main subunits: a(1), b(1), b'(1) and c(9-12).</text>
</comment>
<dbReference type="PANTHER" id="PTHR48082:SF2">
    <property type="entry name" value="ATP SYNTHASE SUBUNIT ALPHA, MITOCHONDRIAL"/>
    <property type="match status" value="1"/>
</dbReference>
<dbReference type="GO" id="GO:0043531">
    <property type="term" value="F:ADP binding"/>
    <property type="evidence" value="ECO:0007669"/>
    <property type="project" value="TreeGrafter"/>
</dbReference>
<evidence type="ECO:0000256" key="13">
    <source>
        <dbReference type="ARBA" id="ARBA00026013"/>
    </source>
</evidence>
<dbReference type="Pfam" id="PF02874">
    <property type="entry name" value="ATP-synt_ab_N"/>
    <property type="match status" value="1"/>
</dbReference>
<keyword evidence="9 14" id="KW-0406">Ion transport</keyword>
<dbReference type="Gene3D" id="3.40.50.300">
    <property type="entry name" value="P-loop containing nucleotide triphosphate hydrolases"/>
    <property type="match status" value="1"/>
</dbReference>
<gene>
    <name evidence="14" type="primary">atpA</name>
    <name evidence="18" type="ORF">G0P99_24025</name>
</gene>
<evidence type="ECO:0000256" key="1">
    <source>
        <dbReference type="ARBA" id="ARBA00003784"/>
    </source>
</evidence>
<feature type="domain" description="ATPase F1/V1/A1 complex alpha/beta subunit nucleotide-binding" evidence="15">
    <location>
        <begin position="149"/>
        <end position="374"/>
    </location>
</feature>
<proteinExistence type="inferred from homology"/>
<dbReference type="Pfam" id="PF00306">
    <property type="entry name" value="ATP-synt_ab_C"/>
    <property type="match status" value="1"/>
</dbReference>
<evidence type="ECO:0000256" key="7">
    <source>
        <dbReference type="ARBA" id="ARBA00022840"/>
    </source>
</evidence>
<dbReference type="InterPro" id="IPR000793">
    <property type="entry name" value="ATP_synth_asu_C"/>
</dbReference>
<feature type="site" description="Required for activity" evidence="14">
    <location>
        <position position="372"/>
    </location>
</feature>
<organism evidence="18">
    <name type="scientific">Ruegeria sp. PrR005</name>
    <dbReference type="NCBI Taxonomy" id="2706882"/>
    <lineage>
        <taxon>Bacteria</taxon>
        <taxon>Pseudomonadati</taxon>
        <taxon>Pseudomonadota</taxon>
        <taxon>Alphaproteobacteria</taxon>
        <taxon>Rhodobacterales</taxon>
        <taxon>Roseobacteraceae</taxon>
        <taxon>Ruegeria</taxon>
    </lineage>
</organism>
<dbReference type="FunFam" id="1.20.150.20:FF:000001">
    <property type="entry name" value="ATP synthase subunit alpha"/>
    <property type="match status" value="1"/>
</dbReference>
<keyword evidence="7 14" id="KW-0067">ATP-binding</keyword>
<dbReference type="HAMAP" id="MF_01346">
    <property type="entry name" value="ATP_synth_alpha_bact"/>
    <property type="match status" value="1"/>
</dbReference>
<comment type="function">
    <text evidence="1 14">Produces ATP from ADP in the presence of a proton gradient across the membrane. The alpha chain is a regulatory subunit.</text>
</comment>
<dbReference type="InterPro" id="IPR000194">
    <property type="entry name" value="ATPase_F1/V1/A1_a/bsu_nucl-bd"/>
</dbReference>
<dbReference type="AlphaFoldDB" id="A0A6B2NZC7"/>
<evidence type="ECO:0000256" key="9">
    <source>
        <dbReference type="ARBA" id="ARBA00023065"/>
    </source>
</evidence>
<keyword evidence="14" id="KW-1003">Cell membrane</keyword>
<name>A0A6B2NZC7_9RHOB</name>
<evidence type="ECO:0000313" key="18">
    <source>
        <dbReference type="EMBL" id="NDW48027.1"/>
    </source>
</evidence>
<dbReference type="PANTHER" id="PTHR48082">
    <property type="entry name" value="ATP SYNTHASE SUBUNIT ALPHA, MITOCHONDRIAL"/>
    <property type="match status" value="1"/>
</dbReference>
<dbReference type="Gene3D" id="2.40.30.20">
    <property type="match status" value="1"/>
</dbReference>
<dbReference type="CDD" id="cd18116">
    <property type="entry name" value="ATP-synt_F1_alpha_N"/>
    <property type="match status" value="1"/>
</dbReference>